<dbReference type="EMBL" id="CP141615">
    <property type="protein sequence ID" value="WRP17515.1"/>
    <property type="molecule type" value="Genomic_DNA"/>
</dbReference>
<dbReference type="PANTHER" id="PTHR38439">
    <property type="entry name" value="AURACYANIN-B"/>
    <property type="match status" value="1"/>
</dbReference>
<dbReference type="InterPro" id="IPR000923">
    <property type="entry name" value="BlueCu_1"/>
</dbReference>
<name>A0ABZ1BXI1_9FIRM</name>
<gene>
    <name evidence="4" type="ORF">U7230_00405</name>
</gene>
<evidence type="ECO:0000259" key="3">
    <source>
        <dbReference type="Pfam" id="PF00127"/>
    </source>
</evidence>
<sequence>MTEVEVPRPGIRGMGIVAAAVTVVLGLAAGALAAESGHSDEPSAGAGGTTLVLEMGDYHFTPSRITLKPGQTYHLVVRNRGTTEHELMIGRGLVTSGGTHSFRTNFFSGVEVLLKAGEAAAEVEDLGELEVEPGGEASLDFTVPADHQGDWEMACLVPGHYELGMHGTVTVR</sequence>
<dbReference type="Gene3D" id="2.60.40.420">
    <property type="entry name" value="Cupredoxins - blue copper proteins"/>
    <property type="match status" value="1"/>
</dbReference>
<evidence type="ECO:0000256" key="1">
    <source>
        <dbReference type="ARBA" id="ARBA00022723"/>
    </source>
</evidence>
<accession>A0ABZ1BXI1</accession>
<feature type="domain" description="Blue (type 1) copper" evidence="3">
    <location>
        <begin position="53"/>
        <end position="171"/>
    </location>
</feature>
<reference evidence="4 5" key="1">
    <citation type="journal article" date="2024" name="Front. Microbiol.">
        <title>Novel thermophilic genera Geochorda gen. nov. and Carboxydochorda gen. nov. from the deep terrestrial subsurface reveal the ecophysiological diversity in the class Limnochordia.</title>
        <authorList>
            <person name="Karnachuk O.V."/>
            <person name="Lukina A.P."/>
            <person name="Avakyan M.R."/>
            <person name="Kadnikov V.V."/>
            <person name="Begmatov S."/>
            <person name="Beletsky A.V."/>
            <person name="Vlasova K.G."/>
            <person name="Novikov A.A."/>
            <person name="Shcherbakova V.A."/>
            <person name="Mardanov A.V."/>
            <person name="Ravin N.V."/>
        </authorList>
    </citation>
    <scope>NUCLEOTIDE SEQUENCE [LARGE SCALE GENOMIC DNA]</scope>
    <source>
        <strain evidence="4 5">L945</strain>
    </source>
</reference>
<dbReference type="RefSeq" id="WP_324716785.1">
    <property type="nucleotide sequence ID" value="NZ_CP141615.1"/>
</dbReference>
<evidence type="ECO:0000313" key="5">
    <source>
        <dbReference type="Proteomes" id="UP001332192"/>
    </source>
</evidence>
<dbReference type="InterPro" id="IPR008972">
    <property type="entry name" value="Cupredoxin"/>
</dbReference>
<keyword evidence="5" id="KW-1185">Reference proteome</keyword>
<dbReference type="PANTHER" id="PTHR38439:SF3">
    <property type="entry name" value="COPPER-RESISTANT CUPROPROTEIN COPI"/>
    <property type="match status" value="1"/>
</dbReference>
<protein>
    <submittedName>
        <fullName evidence="4">Plastocyanin/azurin family copper-binding protein</fullName>
    </submittedName>
</protein>
<dbReference type="InterPro" id="IPR050845">
    <property type="entry name" value="Cu-binding_ET"/>
</dbReference>
<keyword evidence="1" id="KW-0479">Metal-binding</keyword>
<proteinExistence type="predicted"/>
<dbReference type="Proteomes" id="UP001332192">
    <property type="component" value="Chromosome"/>
</dbReference>
<organism evidence="4 5">
    <name type="scientific">Carboxydichorda subterranea</name>
    <dbReference type="NCBI Taxonomy" id="3109565"/>
    <lineage>
        <taxon>Bacteria</taxon>
        <taxon>Bacillati</taxon>
        <taxon>Bacillota</taxon>
        <taxon>Limnochordia</taxon>
        <taxon>Limnochordales</taxon>
        <taxon>Geochordaceae</taxon>
        <taxon>Carboxydichorda</taxon>
    </lineage>
</organism>
<evidence type="ECO:0000313" key="4">
    <source>
        <dbReference type="EMBL" id="WRP17515.1"/>
    </source>
</evidence>
<dbReference type="Pfam" id="PF00127">
    <property type="entry name" value="Copper-bind"/>
    <property type="match status" value="1"/>
</dbReference>
<dbReference type="SUPFAM" id="SSF49503">
    <property type="entry name" value="Cupredoxins"/>
    <property type="match status" value="1"/>
</dbReference>
<keyword evidence="2" id="KW-0186">Copper</keyword>
<evidence type="ECO:0000256" key="2">
    <source>
        <dbReference type="ARBA" id="ARBA00023008"/>
    </source>
</evidence>